<evidence type="ECO:0008006" key="5">
    <source>
        <dbReference type="Google" id="ProtNLM"/>
    </source>
</evidence>
<evidence type="ECO:0000313" key="4">
    <source>
        <dbReference type="Proteomes" id="UP000050430"/>
    </source>
</evidence>
<comment type="caution">
    <text evidence="3">The sequence shown here is derived from an EMBL/GenBank/DDBJ whole genome shotgun (WGS) entry which is preliminary data.</text>
</comment>
<dbReference type="Proteomes" id="UP000050430">
    <property type="component" value="Unassembled WGS sequence"/>
</dbReference>
<organism evidence="3 4">
    <name type="scientific">Leptolinea tardivitalis</name>
    <dbReference type="NCBI Taxonomy" id="229920"/>
    <lineage>
        <taxon>Bacteria</taxon>
        <taxon>Bacillati</taxon>
        <taxon>Chloroflexota</taxon>
        <taxon>Anaerolineae</taxon>
        <taxon>Anaerolineales</taxon>
        <taxon>Anaerolineaceae</taxon>
        <taxon>Leptolinea</taxon>
    </lineage>
</organism>
<evidence type="ECO:0000256" key="1">
    <source>
        <dbReference type="SAM" id="MobiDB-lite"/>
    </source>
</evidence>
<proteinExistence type="predicted"/>
<accession>A0A0P6WWZ2</accession>
<dbReference type="AlphaFoldDB" id="A0A0P6WWZ2"/>
<name>A0A0P6WWZ2_9CHLR</name>
<feature type="region of interest" description="Disordered" evidence="1">
    <location>
        <begin position="48"/>
        <end position="78"/>
    </location>
</feature>
<keyword evidence="4" id="KW-1185">Reference proteome</keyword>
<dbReference type="RefSeq" id="WP_062422568.1">
    <property type="nucleotide sequence ID" value="NZ_BBYA01000010.1"/>
</dbReference>
<dbReference type="EMBL" id="LGCK01000014">
    <property type="protein sequence ID" value="KPL70645.1"/>
    <property type="molecule type" value="Genomic_DNA"/>
</dbReference>
<gene>
    <name evidence="3" type="ORF">ADM99_16230</name>
</gene>
<evidence type="ECO:0000313" key="3">
    <source>
        <dbReference type="EMBL" id="KPL70645.1"/>
    </source>
</evidence>
<sequence length="479" mass="53752">MNKKIFFSFLIITSLCVVLMAAIMAGLFFYFRISASSNSLVLTDTSPDTSFKGSGNLPPQPLDTPLPSAAGGSSTSNLPAEMKNQMDTIQQQVISLRGLQPNTPVTRDVLSPSDLQNRVETEFFKDYSAQDASDDVLLLSTLGLLPKDFDLVNLYKRIYSEQIAGYYDSETKEMYVVKGNSFSGIERMTYAHEYTHTLQDQNYDLQNGLKLNDKNCKVETEYCAAATALVEGDASFIEQKWMMTSSTKTDKQDFQNFYGSYTSPVFDSAPQYLQKDFLFPYKQGLEFVYSLNDRGGYTLVNSAFKNPPTTTEQILHPDKYPAEKAVEVDLPDFTGILSREWRLVKENTLGEWSTFLSLAYGQNGKTGLDEIKARTGAAGWGGDRYAIFTRSTDNAVVFILKSTWDTEEDAVEFFSASNLYGQARWGKPSFQDAHAIRWNNNSSNRVAFFRQGVNTLWLISPDETVEKTVLTSLPAFQIQ</sequence>
<dbReference type="STRING" id="229920.ADM99_16230"/>
<keyword evidence="2" id="KW-1133">Transmembrane helix</keyword>
<keyword evidence="2" id="KW-0472">Membrane</keyword>
<protein>
    <recommendedName>
        <fullName evidence="5">DUF4157 domain-containing protein</fullName>
    </recommendedName>
</protein>
<feature type="transmembrane region" description="Helical" evidence="2">
    <location>
        <begin position="7"/>
        <end position="31"/>
    </location>
</feature>
<keyword evidence="2" id="KW-0812">Transmembrane</keyword>
<evidence type="ECO:0000256" key="2">
    <source>
        <dbReference type="SAM" id="Phobius"/>
    </source>
</evidence>
<dbReference type="OrthoDB" id="263516at2"/>
<reference evidence="3 4" key="1">
    <citation type="submission" date="2015-07" db="EMBL/GenBank/DDBJ databases">
        <title>Genome sequence of Leptolinea tardivitalis DSM 16556.</title>
        <authorList>
            <person name="Hemp J."/>
            <person name="Ward L.M."/>
            <person name="Pace L.A."/>
            <person name="Fischer W.W."/>
        </authorList>
    </citation>
    <scope>NUCLEOTIDE SEQUENCE [LARGE SCALE GENOMIC DNA]</scope>
    <source>
        <strain evidence="3 4">YMTK-2</strain>
    </source>
</reference>